<keyword evidence="3" id="KW-1185">Reference proteome</keyword>
<feature type="compositionally biased region" description="Basic residues" evidence="1">
    <location>
        <begin position="78"/>
        <end position="87"/>
    </location>
</feature>
<evidence type="ECO:0000313" key="3">
    <source>
        <dbReference type="Proteomes" id="UP000324222"/>
    </source>
</evidence>
<dbReference type="EMBL" id="VSRR010000511">
    <property type="protein sequence ID" value="MPC16496.1"/>
    <property type="molecule type" value="Genomic_DNA"/>
</dbReference>
<accession>A0A5B7D5G6</accession>
<feature type="compositionally biased region" description="Basic and acidic residues" evidence="1">
    <location>
        <begin position="26"/>
        <end position="36"/>
    </location>
</feature>
<proteinExistence type="predicted"/>
<feature type="compositionally biased region" description="Polar residues" evidence="1">
    <location>
        <begin position="59"/>
        <end position="73"/>
    </location>
</feature>
<organism evidence="2 3">
    <name type="scientific">Portunus trituberculatus</name>
    <name type="common">Swimming crab</name>
    <name type="synonym">Neptunus trituberculatus</name>
    <dbReference type="NCBI Taxonomy" id="210409"/>
    <lineage>
        <taxon>Eukaryota</taxon>
        <taxon>Metazoa</taxon>
        <taxon>Ecdysozoa</taxon>
        <taxon>Arthropoda</taxon>
        <taxon>Crustacea</taxon>
        <taxon>Multicrustacea</taxon>
        <taxon>Malacostraca</taxon>
        <taxon>Eumalacostraca</taxon>
        <taxon>Eucarida</taxon>
        <taxon>Decapoda</taxon>
        <taxon>Pleocyemata</taxon>
        <taxon>Brachyura</taxon>
        <taxon>Eubrachyura</taxon>
        <taxon>Portunoidea</taxon>
        <taxon>Portunidae</taxon>
        <taxon>Portuninae</taxon>
        <taxon>Portunus</taxon>
    </lineage>
</organism>
<protein>
    <submittedName>
        <fullName evidence="2">Uncharacterized protein</fullName>
    </submittedName>
</protein>
<evidence type="ECO:0000313" key="2">
    <source>
        <dbReference type="EMBL" id="MPC16496.1"/>
    </source>
</evidence>
<evidence type="ECO:0000256" key="1">
    <source>
        <dbReference type="SAM" id="MobiDB-lite"/>
    </source>
</evidence>
<feature type="compositionally biased region" description="Polar residues" evidence="1">
    <location>
        <begin position="10"/>
        <end position="25"/>
    </location>
</feature>
<dbReference type="AlphaFoldDB" id="A0A5B7D5G6"/>
<comment type="caution">
    <text evidence="2">The sequence shown here is derived from an EMBL/GenBank/DDBJ whole genome shotgun (WGS) entry which is preliminary data.</text>
</comment>
<reference evidence="2 3" key="1">
    <citation type="submission" date="2019-05" db="EMBL/GenBank/DDBJ databases">
        <title>Another draft genome of Portunus trituberculatus and its Hox gene families provides insights of decapod evolution.</title>
        <authorList>
            <person name="Jeong J.-H."/>
            <person name="Song I."/>
            <person name="Kim S."/>
            <person name="Choi T."/>
            <person name="Kim D."/>
            <person name="Ryu S."/>
            <person name="Kim W."/>
        </authorList>
    </citation>
    <scope>NUCLEOTIDE SEQUENCE [LARGE SCALE GENOMIC DNA]</scope>
    <source>
        <tissue evidence="2">Muscle</tissue>
    </source>
</reference>
<name>A0A5B7D5G6_PORTR</name>
<feature type="region of interest" description="Disordered" evidence="1">
    <location>
        <begin position="1"/>
        <end position="87"/>
    </location>
</feature>
<gene>
    <name evidence="2" type="ORF">E2C01_009320</name>
</gene>
<dbReference type="Proteomes" id="UP000324222">
    <property type="component" value="Unassembled WGS sequence"/>
</dbReference>
<sequence>MLTKVRVSAETLTIRTSRPNSTKTSFEAKRPLERPWLRRASKPEVSAVHTSHNKEGLTPWSTASSKGTTSSQYWLPRPPRHSRKRIRQVSRSFSTCKVWQPASSADQEPLDNFSDRHISPLWAPPLKSLIPHSPPRLLGQVGWGWDGGKGEVLFCTFTKEAEYTNN</sequence>